<feature type="region of interest" description="Disordered" evidence="1">
    <location>
        <begin position="1"/>
        <end position="46"/>
    </location>
</feature>
<evidence type="ECO:0000313" key="3">
    <source>
        <dbReference type="WBParaSite" id="Hba_09546"/>
    </source>
</evidence>
<keyword evidence="2" id="KW-1185">Reference proteome</keyword>
<sequence>MSHHHHCHSPPICTDNNFGHQPYYNQQPGYMPPQQGYYPPQQPQTV</sequence>
<reference evidence="3" key="1">
    <citation type="submission" date="2016-11" db="UniProtKB">
        <authorList>
            <consortium name="WormBaseParasite"/>
        </authorList>
    </citation>
    <scope>IDENTIFICATION</scope>
</reference>
<accession>A0A1I7WWG6</accession>
<dbReference type="AlphaFoldDB" id="A0A1I7WWG6"/>
<protein>
    <submittedName>
        <fullName evidence="3">Rhodopsin</fullName>
    </submittedName>
</protein>
<evidence type="ECO:0000313" key="2">
    <source>
        <dbReference type="Proteomes" id="UP000095283"/>
    </source>
</evidence>
<organism evidence="2 3">
    <name type="scientific">Heterorhabditis bacteriophora</name>
    <name type="common">Entomopathogenic nematode worm</name>
    <dbReference type="NCBI Taxonomy" id="37862"/>
    <lineage>
        <taxon>Eukaryota</taxon>
        <taxon>Metazoa</taxon>
        <taxon>Ecdysozoa</taxon>
        <taxon>Nematoda</taxon>
        <taxon>Chromadorea</taxon>
        <taxon>Rhabditida</taxon>
        <taxon>Rhabditina</taxon>
        <taxon>Rhabditomorpha</taxon>
        <taxon>Strongyloidea</taxon>
        <taxon>Heterorhabditidae</taxon>
        <taxon>Heterorhabditis</taxon>
    </lineage>
</organism>
<dbReference type="Proteomes" id="UP000095283">
    <property type="component" value="Unplaced"/>
</dbReference>
<evidence type="ECO:0000256" key="1">
    <source>
        <dbReference type="SAM" id="MobiDB-lite"/>
    </source>
</evidence>
<proteinExistence type="predicted"/>
<feature type="compositionally biased region" description="Low complexity" evidence="1">
    <location>
        <begin position="21"/>
        <end position="46"/>
    </location>
</feature>
<name>A0A1I7WWG6_HETBA</name>
<dbReference type="WBParaSite" id="Hba_09546">
    <property type="protein sequence ID" value="Hba_09546"/>
    <property type="gene ID" value="Hba_09546"/>
</dbReference>